<keyword evidence="3" id="KW-1185">Reference proteome</keyword>
<organism evidence="2 3">
    <name type="scientific">Aureobasidium melanogenum</name>
    <name type="common">Aureobasidium pullulans var. melanogenum</name>
    <dbReference type="NCBI Taxonomy" id="46634"/>
    <lineage>
        <taxon>Eukaryota</taxon>
        <taxon>Fungi</taxon>
        <taxon>Dikarya</taxon>
        <taxon>Ascomycota</taxon>
        <taxon>Pezizomycotina</taxon>
        <taxon>Dothideomycetes</taxon>
        <taxon>Dothideomycetidae</taxon>
        <taxon>Dothideales</taxon>
        <taxon>Saccotheciaceae</taxon>
        <taxon>Aureobasidium</taxon>
    </lineage>
</organism>
<evidence type="ECO:0000313" key="3">
    <source>
        <dbReference type="Proteomes" id="UP000729357"/>
    </source>
</evidence>
<evidence type="ECO:0000313" key="2">
    <source>
        <dbReference type="EMBL" id="KAG9978343.1"/>
    </source>
</evidence>
<feature type="region of interest" description="Disordered" evidence="1">
    <location>
        <begin position="28"/>
        <end position="54"/>
    </location>
</feature>
<feature type="non-terminal residue" evidence="2">
    <location>
        <position position="106"/>
    </location>
</feature>
<name>A0A9P8FNE6_AURME</name>
<protein>
    <submittedName>
        <fullName evidence="2">Uncharacterized protein</fullName>
    </submittedName>
</protein>
<proteinExistence type="predicted"/>
<gene>
    <name evidence="2" type="ORF">KCU98_g9482</name>
</gene>
<feature type="compositionally biased region" description="Basic and acidic residues" evidence="1">
    <location>
        <begin position="28"/>
        <end position="39"/>
    </location>
</feature>
<feature type="region of interest" description="Disordered" evidence="1">
    <location>
        <begin position="81"/>
        <end position="106"/>
    </location>
</feature>
<reference evidence="2" key="2">
    <citation type="submission" date="2021-08" db="EMBL/GenBank/DDBJ databases">
        <authorList>
            <person name="Gostincar C."/>
            <person name="Sun X."/>
            <person name="Song Z."/>
            <person name="Gunde-Cimerman N."/>
        </authorList>
    </citation>
    <scope>NUCLEOTIDE SEQUENCE</scope>
    <source>
        <strain evidence="2">EXF-9298</strain>
    </source>
</reference>
<sequence length="106" mass="11776">MDSYSDSHSYSYSYSDFILFPEQGFDTSEVRRDQTREEVEVSEQALGESPPQSGDLELLFGDAEQSGNVYDGIDKKCPATSFFGRDPVEEDANPLGSPRTHRPTSA</sequence>
<dbReference type="EMBL" id="JAHFXS010001296">
    <property type="protein sequence ID" value="KAG9978343.1"/>
    <property type="molecule type" value="Genomic_DNA"/>
</dbReference>
<comment type="caution">
    <text evidence="2">The sequence shown here is derived from an EMBL/GenBank/DDBJ whole genome shotgun (WGS) entry which is preliminary data.</text>
</comment>
<evidence type="ECO:0000256" key="1">
    <source>
        <dbReference type="SAM" id="MobiDB-lite"/>
    </source>
</evidence>
<reference evidence="2" key="1">
    <citation type="journal article" date="2021" name="J Fungi (Basel)">
        <title>Virulence traits and population genomics of the black yeast Aureobasidium melanogenum.</title>
        <authorList>
            <person name="Cernosa A."/>
            <person name="Sun X."/>
            <person name="Gostincar C."/>
            <person name="Fang C."/>
            <person name="Gunde-Cimerman N."/>
            <person name="Song Z."/>
        </authorList>
    </citation>
    <scope>NUCLEOTIDE SEQUENCE</scope>
    <source>
        <strain evidence="2">EXF-9298</strain>
    </source>
</reference>
<dbReference type="AlphaFoldDB" id="A0A9P8FNE6"/>
<accession>A0A9P8FNE6</accession>
<dbReference type="Proteomes" id="UP000729357">
    <property type="component" value="Unassembled WGS sequence"/>
</dbReference>